<feature type="non-terminal residue" evidence="2">
    <location>
        <position position="314"/>
    </location>
</feature>
<proteinExistence type="predicted"/>
<dbReference type="EMBL" id="CAMXCT030005019">
    <property type="protein sequence ID" value="CAL4798438.1"/>
    <property type="molecule type" value="Genomic_DNA"/>
</dbReference>
<comment type="caution">
    <text evidence="2">The sequence shown here is derived from an EMBL/GenBank/DDBJ whole genome shotgun (WGS) entry which is preliminary data.</text>
</comment>
<gene>
    <name evidence="2" type="ORF">C1SCF055_LOCUS36322</name>
</gene>
<evidence type="ECO:0000256" key="1">
    <source>
        <dbReference type="SAM" id="Phobius"/>
    </source>
</evidence>
<dbReference type="Proteomes" id="UP001152797">
    <property type="component" value="Unassembled WGS sequence"/>
</dbReference>
<organism evidence="2">
    <name type="scientific">Cladocopium goreaui</name>
    <dbReference type="NCBI Taxonomy" id="2562237"/>
    <lineage>
        <taxon>Eukaryota</taxon>
        <taxon>Sar</taxon>
        <taxon>Alveolata</taxon>
        <taxon>Dinophyceae</taxon>
        <taxon>Suessiales</taxon>
        <taxon>Symbiodiniaceae</taxon>
        <taxon>Cladocopium</taxon>
    </lineage>
</organism>
<reference evidence="2" key="1">
    <citation type="submission" date="2022-10" db="EMBL/GenBank/DDBJ databases">
        <authorList>
            <person name="Chen Y."/>
            <person name="Dougan E. K."/>
            <person name="Chan C."/>
            <person name="Rhodes N."/>
            <person name="Thang M."/>
        </authorList>
    </citation>
    <scope>NUCLEOTIDE SEQUENCE</scope>
</reference>
<keyword evidence="4" id="KW-1185">Reference proteome</keyword>
<keyword evidence="1" id="KW-1133">Transmembrane helix</keyword>
<accession>A0A9P1GEL2</accession>
<dbReference type="EMBL" id="CAMXCT010005019">
    <property type="protein sequence ID" value="CAI4011126.1"/>
    <property type="molecule type" value="Genomic_DNA"/>
</dbReference>
<evidence type="ECO:0000313" key="2">
    <source>
        <dbReference type="EMBL" id="CAI4011126.1"/>
    </source>
</evidence>
<evidence type="ECO:0000313" key="4">
    <source>
        <dbReference type="Proteomes" id="UP001152797"/>
    </source>
</evidence>
<name>A0A9P1GEL2_9DINO</name>
<reference evidence="3 4" key="2">
    <citation type="submission" date="2024-05" db="EMBL/GenBank/DDBJ databases">
        <authorList>
            <person name="Chen Y."/>
            <person name="Shah S."/>
            <person name="Dougan E. K."/>
            <person name="Thang M."/>
            <person name="Chan C."/>
        </authorList>
    </citation>
    <scope>NUCLEOTIDE SEQUENCE [LARGE SCALE GENOMIC DNA]</scope>
</reference>
<dbReference type="OrthoDB" id="420453at2759"/>
<dbReference type="AlphaFoldDB" id="A0A9P1GEL2"/>
<keyword evidence="1" id="KW-0472">Membrane</keyword>
<protein>
    <submittedName>
        <fullName evidence="3">Copia protein</fullName>
    </submittedName>
</protein>
<evidence type="ECO:0000313" key="3">
    <source>
        <dbReference type="EMBL" id="CAL4798438.1"/>
    </source>
</evidence>
<feature type="transmembrane region" description="Helical" evidence="1">
    <location>
        <begin position="115"/>
        <end position="136"/>
    </location>
</feature>
<dbReference type="EMBL" id="CAMXCT020005019">
    <property type="protein sequence ID" value="CAL1164501.1"/>
    <property type="molecule type" value="Genomic_DNA"/>
</dbReference>
<sequence length="314" mass="34558">MDAGTASASSASRVNGTTSTAQASDLRAACAADAGATSTMLLDAKETQPFEDLLSSSRGAMPERHVQLFRQLQFKWQCYDAYCRVCLGLGLNHILQALTYYCICHAIVENRTPTLGFALVVLFQAATIFVAFLDLAGLQHREIITVQIVSILPSLATALEVSLSPRDEQGKLLPHQDFRLSPISFLCHAIWLELWLRIAWPSGAEEKLAQLPRRFRQVLFLDPFGDVFWDPNQTGMSLFEALNAEKDTEQAAAIQGAHDAACAATSQLTVAQCALRRWQSVPSWCCSHAQRAELARLESRRTKCGGAICSELER</sequence>
<keyword evidence="1" id="KW-0812">Transmembrane</keyword>